<evidence type="ECO:0000313" key="9">
    <source>
        <dbReference type="EMBL" id="RDB59418.1"/>
    </source>
</evidence>
<reference evidence="9 10" key="1">
    <citation type="journal article" date="2018" name="Elife">
        <title>Discovery and characterization of a prevalent human gut bacterial enzyme sufficient for the inactivation of a family of plant toxins.</title>
        <authorList>
            <person name="Koppel N."/>
            <person name="Bisanz J.E."/>
            <person name="Pandelia M.E."/>
            <person name="Turnbaugh P.J."/>
            <person name="Balskus E.P."/>
        </authorList>
    </citation>
    <scope>NUCLEOTIDE SEQUENCE [LARGE SCALE GENOMIC DNA]</scope>
    <source>
        <strain evidence="9 10">OB21 GAM31</strain>
    </source>
</reference>
<dbReference type="Proteomes" id="UP000253975">
    <property type="component" value="Unassembled WGS sequence"/>
</dbReference>
<dbReference type="UniPathway" id="UPA00252"/>
<dbReference type="PROSITE" id="PS00534">
    <property type="entry name" value="FERROCHELATASE"/>
    <property type="match status" value="1"/>
</dbReference>
<evidence type="ECO:0000256" key="2">
    <source>
        <dbReference type="ARBA" id="ARBA00023004"/>
    </source>
</evidence>
<comment type="caution">
    <text evidence="9">The sequence shown here is derived from an EMBL/GenBank/DDBJ whole genome shotgun (WGS) entry which is preliminary data.</text>
</comment>
<organism evidence="9 10">
    <name type="scientific">Slackia isoflavoniconvertens</name>
    <dbReference type="NCBI Taxonomy" id="572010"/>
    <lineage>
        <taxon>Bacteria</taxon>
        <taxon>Bacillati</taxon>
        <taxon>Actinomycetota</taxon>
        <taxon>Coriobacteriia</taxon>
        <taxon>Eggerthellales</taxon>
        <taxon>Eggerthellaceae</taxon>
        <taxon>Slackia</taxon>
    </lineage>
</organism>
<dbReference type="GO" id="GO:0006783">
    <property type="term" value="P:heme biosynthetic process"/>
    <property type="evidence" value="ECO:0007669"/>
    <property type="project" value="UniProtKB-UniRule"/>
</dbReference>
<keyword evidence="7 8" id="KW-0963">Cytoplasm</keyword>
<dbReference type="InterPro" id="IPR019772">
    <property type="entry name" value="Ferrochelatase_AS"/>
</dbReference>
<comment type="similarity">
    <text evidence="7 8">Belongs to the ferrochelatase family.</text>
</comment>
<comment type="function">
    <text evidence="7 8">Involved in coproporphyrin-dependent heme b biosynthesis. Catalyzes the insertion of ferrous iron into coproporphyrin III to form Fe-coproporphyrin III.</text>
</comment>
<feature type="binding site" evidence="7">
    <location>
        <position position="200"/>
    </location>
    <ligand>
        <name>Fe(2+)</name>
        <dbReference type="ChEBI" id="CHEBI:29033"/>
    </ligand>
</feature>
<dbReference type="Pfam" id="PF00762">
    <property type="entry name" value="Ferrochelatase"/>
    <property type="match status" value="1"/>
</dbReference>
<feature type="binding site" evidence="7">
    <location>
        <position position="281"/>
    </location>
    <ligand>
        <name>Fe(2+)</name>
        <dbReference type="ChEBI" id="CHEBI:29033"/>
    </ligand>
</feature>
<comment type="catalytic activity">
    <reaction evidence="6">
        <text>Fe-coproporphyrin III + 2 H(+) = coproporphyrin III + Fe(2+)</text>
        <dbReference type="Rhea" id="RHEA:49572"/>
        <dbReference type="ChEBI" id="CHEBI:15378"/>
        <dbReference type="ChEBI" id="CHEBI:29033"/>
        <dbReference type="ChEBI" id="CHEBI:68438"/>
        <dbReference type="ChEBI" id="CHEBI:131725"/>
        <dbReference type="EC" id="4.99.1.9"/>
    </reaction>
    <physiologicalReaction direction="right-to-left" evidence="6">
        <dbReference type="Rhea" id="RHEA:49574"/>
    </physiologicalReaction>
</comment>
<dbReference type="GO" id="GO:0004325">
    <property type="term" value="F:ferrochelatase activity"/>
    <property type="evidence" value="ECO:0007669"/>
    <property type="project" value="UniProtKB-UniRule"/>
</dbReference>
<name>A0A369LMW3_9ACTN</name>
<dbReference type="Gene3D" id="3.40.50.1400">
    <property type="match status" value="2"/>
</dbReference>
<dbReference type="GO" id="GO:0005737">
    <property type="term" value="C:cytoplasm"/>
    <property type="evidence" value="ECO:0007669"/>
    <property type="project" value="UniProtKB-SubCell"/>
</dbReference>
<keyword evidence="5 7" id="KW-0627">Porphyrin biosynthesis</keyword>
<keyword evidence="2 7" id="KW-0408">Iron</keyword>
<dbReference type="EC" id="4.99.1.9" evidence="7"/>
<accession>A0A369LMW3</accession>
<dbReference type="SUPFAM" id="SSF53800">
    <property type="entry name" value="Chelatase"/>
    <property type="match status" value="1"/>
</dbReference>
<dbReference type="InterPro" id="IPR033659">
    <property type="entry name" value="Ferrochelatase_N"/>
</dbReference>
<gene>
    <name evidence="9" type="primary">hemH</name>
    <name evidence="7" type="synonym">cpfC</name>
    <name evidence="9" type="ORF">C1881_04130</name>
</gene>
<dbReference type="CDD" id="cd00419">
    <property type="entry name" value="Ferrochelatase_C"/>
    <property type="match status" value="1"/>
</dbReference>
<dbReference type="PANTHER" id="PTHR11108:SF1">
    <property type="entry name" value="FERROCHELATASE, MITOCHONDRIAL"/>
    <property type="match status" value="1"/>
</dbReference>
<evidence type="ECO:0000256" key="3">
    <source>
        <dbReference type="ARBA" id="ARBA00023133"/>
    </source>
</evidence>
<evidence type="ECO:0000256" key="1">
    <source>
        <dbReference type="ARBA" id="ARBA00004744"/>
    </source>
</evidence>
<comment type="pathway">
    <text evidence="1 7 8">Porphyrin-containing compound metabolism; protoheme biosynthesis.</text>
</comment>
<keyword evidence="3 7" id="KW-0350">Heme biosynthesis</keyword>
<sequence length="333" mass="36516">MLGVLILNTGTPDAPTPEAIRPYLKQFLSDRNLINVPRLIWKPVLNFCILPNRPKKTAAHYQQFWTEEGSPFLLTSLVQRDKLRARLAELMGESVAVELGMRYGNPSTKSAIEALLDAGVSRIVVVPLYPQETKACAGTCLEEFERAFGEAMAERPKRMRPEVRTISHYWNAPGYLDALAQSVRDAWSYEPGKKLVVSFHSIPVSFQAAGDTYPESTKATAEGLASKLGIAPEDVVLTYQSRFDSRKWLGPFLGPELRRLAAEGAHDVAVVCPIFSVDCIETSYEVGIEAREEFVSAAREAGTEAPNFTYIPALGAADSIIGVLANLIMAKGA</sequence>
<dbReference type="NCBIfam" id="TIGR00109">
    <property type="entry name" value="hemH"/>
    <property type="match status" value="1"/>
</dbReference>
<proteinExistence type="inferred from homology"/>
<dbReference type="HAMAP" id="MF_00323">
    <property type="entry name" value="Ferrochelatase"/>
    <property type="match status" value="1"/>
</dbReference>
<dbReference type="EMBL" id="PPTO01000005">
    <property type="protein sequence ID" value="RDB59418.1"/>
    <property type="molecule type" value="Genomic_DNA"/>
</dbReference>
<dbReference type="CDD" id="cd03411">
    <property type="entry name" value="Ferrochelatase_N"/>
    <property type="match status" value="1"/>
</dbReference>
<dbReference type="InterPro" id="IPR033644">
    <property type="entry name" value="Ferrochelatase_C"/>
</dbReference>
<protein>
    <recommendedName>
        <fullName evidence="7">Coproporphyrin III ferrochelatase</fullName>
        <ecNumber evidence="7">4.99.1.9</ecNumber>
    </recommendedName>
</protein>
<dbReference type="GO" id="GO:0046872">
    <property type="term" value="F:metal ion binding"/>
    <property type="evidence" value="ECO:0007669"/>
    <property type="project" value="UniProtKB-UniRule"/>
</dbReference>
<keyword evidence="7" id="KW-0479">Metal-binding</keyword>
<comment type="subcellular location">
    <subcellularLocation>
        <location evidence="7 8">Cytoplasm</location>
    </subcellularLocation>
</comment>
<dbReference type="InterPro" id="IPR001015">
    <property type="entry name" value="Ferrochelatase"/>
</dbReference>
<dbReference type="PANTHER" id="PTHR11108">
    <property type="entry name" value="FERROCHELATASE"/>
    <property type="match status" value="1"/>
</dbReference>
<evidence type="ECO:0000256" key="8">
    <source>
        <dbReference type="RuleBase" id="RU000607"/>
    </source>
</evidence>
<evidence type="ECO:0000313" key="10">
    <source>
        <dbReference type="Proteomes" id="UP000253975"/>
    </source>
</evidence>
<evidence type="ECO:0000256" key="5">
    <source>
        <dbReference type="ARBA" id="ARBA00023244"/>
    </source>
</evidence>
<comment type="caution">
    <text evidence="7">Lacks conserved residue(s) required for the propagation of feature annotation.</text>
</comment>
<evidence type="ECO:0000256" key="6">
    <source>
        <dbReference type="ARBA" id="ARBA00024536"/>
    </source>
</evidence>
<evidence type="ECO:0000256" key="4">
    <source>
        <dbReference type="ARBA" id="ARBA00023239"/>
    </source>
</evidence>
<dbReference type="AlphaFoldDB" id="A0A369LMW3"/>
<keyword evidence="4 7" id="KW-0456">Lyase</keyword>
<evidence type="ECO:0000256" key="7">
    <source>
        <dbReference type="HAMAP-Rule" id="MF_00323"/>
    </source>
</evidence>